<protein>
    <submittedName>
        <fullName evidence="1">Uncharacterized protein</fullName>
    </submittedName>
</protein>
<gene>
    <name evidence="1" type="ORF">PGCG_00005</name>
</gene>
<reference evidence="1 2" key="1">
    <citation type="journal article" date="2013" name="Proc. Natl. Acad. Sci. U.S.A.">
        <title>Genome of Phaeocystis globosa virus PgV-16T highlights the common ancestry of the largest known DNA viruses infecting eukaryotes.</title>
        <authorList>
            <person name="Santini S."/>
            <person name="Jeudy S."/>
            <person name="Bartoli J."/>
            <person name="Poirot O."/>
            <person name="Lescot M."/>
            <person name="Abergel C."/>
            <person name="Barbe V."/>
            <person name="Wommack K.E."/>
            <person name="Noordeloos A.A."/>
            <person name="Brussaard C.P."/>
            <person name="Claverie J.M."/>
        </authorList>
    </citation>
    <scope>NUCLEOTIDE SEQUENCE [LARGE SCALE GENOMIC DNA]</scope>
    <source>
        <strain evidence="1 2">16T</strain>
    </source>
</reference>
<accession>A0AC59EWG6</accession>
<dbReference type="EMBL" id="KC662249">
    <property type="protein sequence ID" value="AGM15317.1"/>
    <property type="molecule type" value="Genomic_DNA"/>
</dbReference>
<evidence type="ECO:0000313" key="1">
    <source>
        <dbReference type="EMBL" id="AGM15317.1"/>
    </source>
</evidence>
<proteinExistence type="predicted"/>
<sequence>MGSVTFIERMRLISNNKELVERTISNEFEKNKAARLDQLFKSLTFKYYEEIKMSIEYASTHGRKYSYMNFDKNDFKANFNGLGSPAKIQRKWLAEMCKPNSPYLISGNWVSWLDKDCPPVKRECFQGLNYDVWDNEKFTTVFSWDLGIDKRAMDYYHSRHWKNEEVTVDVWNPVPEPIEWMPPSTPRSSHTGHTGNRDTTPEQVRCIWTR</sequence>
<organism evidence="1 2">
    <name type="scientific">Phaeocystis globosa virus PgV-16T</name>
    <dbReference type="NCBI Taxonomy" id="3071227"/>
    <lineage>
        <taxon>Viruses</taxon>
        <taxon>Varidnaviria</taxon>
        <taxon>Bamfordvirae</taxon>
        <taxon>Nucleocytoviricota</taxon>
        <taxon>Megaviricetes</taxon>
        <taxon>Imitervirales</taxon>
        <taxon>Mesomimiviridae</taxon>
        <taxon>Tethysvirus</taxon>
        <taxon>Tethysvirus hollandense</taxon>
    </lineage>
</organism>
<name>A0AC59EWG6_9VIRU</name>
<evidence type="ECO:0000313" key="2">
    <source>
        <dbReference type="Proteomes" id="UP000204225"/>
    </source>
</evidence>
<dbReference type="Proteomes" id="UP000204225">
    <property type="component" value="Segment"/>
</dbReference>
<keyword evidence="2" id="KW-1185">Reference proteome</keyword>